<dbReference type="OrthoDB" id="9775346at2"/>
<accession>A0A2P7UKU0</accession>
<dbReference type="AlphaFoldDB" id="A0A2P7UKU0"/>
<dbReference type="SUPFAM" id="SSF48371">
    <property type="entry name" value="ARM repeat"/>
    <property type="match status" value="1"/>
</dbReference>
<name>A0A2P7UKU0_9BACL</name>
<protein>
    <submittedName>
        <fullName evidence="1">DNA alkylation repair protein</fullName>
    </submittedName>
</protein>
<dbReference type="Pfam" id="PF08713">
    <property type="entry name" value="DNA_alkylation"/>
    <property type="match status" value="1"/>
</dbReference>
<evidence type="ECO:0000313" key="2">
    <source>
        <dbReference type="Proteomes" id="UP000240419"/>
    </source>
</evidence>
<dbReference type="CDD" id="cd07064">
    <property type="entry name" value="AlkD_like_1"/>
    <property type="match status" value="1"/>
</dbReference>
<proteinExistence type="predicted"/>
<dbReference type="InterPro" id="IPR014825">
    <property type="entry name" value="DNA_alkylation"/>
</dbReference>
<dbReference type="EMBL" id="PXZM01000048">
    <property type="protein sequence ID" value="PSJ87611.1"/>
    <property type="molecule type" value="Genomic_DNA"/>
</dbReference>
<reference evidence="1 2" key="1">
    <citation type="submission" date="2018-03" db="EMBL/GenBank/DDBJ databases">
        <title>Brevisbacillus phylogenomics.</title>
        <authorList>
            <person name="Dunlap C."/>
        </authorList>
    </citation>
    <scope>NUCLEOTIDE SEQUENCE [LARGE SCALE GENOMIC DNA]</scope>
    <source>
        <strain evidence="1 2">NRRL NRS-1210</strain>
    </source>
</reference>
<gene>
    <name evidence="1" type="ORF">C7R93_26325</name>
</gene>
<organism evidence="1 2">
    <name type="scientific">Brevibacillus fortis</name>
    <dbReference type="NCBI Taxonomy" id="2126352"/>
    <lineage>
        <taxon>Bacteria</taxon>
        <taxon>Bacillati</taxon>
        <taxon>Bacillota</taxon>
        <taxon>Bacilli</taxon>
        <taxon>Bacillales</taxon>
        <taxon>Paenibacillaceae</taxon>
        <taxon>Brevibacillus</taxon>
    </lineage>
</organism>
<dbReference type="Gene3D" id="1.20.1660.10">
    <property type="entry name" value="Hypothetical protein (EF3068)"/>
    <property type="match status" value="1"/>
</dbReference>
<dbReference type="Gene3D" id="1.25.40.290">
    <property type="entry name" value="ARM repeat domains"/>
    <property type="match status" value="1"/>
</dbReference>
<dbReference type="Proteomes" id="UP000240419">
    <property type="component" value="Unassembled WGS sequence"/>
</dbReference>
<sequence>MNAREYTEAVEERFRAKGDSNEAGPMAQYMKNHFPFLGIKSPQRKELTKLIFRDYGVPENWEQVVRSLWALPEREYQYVALDVLEKSKKRLTSDHLPFVVELITTKSWWDTVDYLASHTTGRLFALHPELIEPNTTAWMDGTNMWLQRTAILFQLSYKDKTDQRLLFSLVERCTDSNEFFIQKAIGWALREYAKTNPDAVRDFVEATPLASLSRREALKHLSR</sequence>
<evidence type="ECO:0000313" key="1">
    <source>
        <dbReference type="EMBL" id="PSJ87611.1"/>
    </source>
</evidence>
<dbReference type="PANTHER" id="PTHR34070">
    <property type="entry name" value="ARMADILLO-TYPE FOLD"/>
    <property type="match status" value="1"/>
</dbReference>
<dbReference type="InterPro" id="IPR016024">
    <property type="entry name" value="ARM-type_fold"/>
</dbReference>
<comment type="caution">
    <text evidence="1">The sequence shown here is derived from an EMBL/GenBank/DDBJ whole genome shotgun (WGS) entry which is preliminary data.</text>
</comment>
<keyword evidence="2" id="KW-1185">Reference proteome</keyword>
<dbReference type="PANTHER" id="PTHR34070:SF1">
    <property type="entry name" value="DNA ALKYLATION REPAIR PROTEIN"/>
    <property type="match status" value="1"/>
</dbReference>
<dbReference type="RefSeq" id="WP_106841569.1">
    <property type="nucleotide sequence ID" value="NZ_JARMEZ010000003.1"/>
</dbReference>